<feature type="region of interest" description="Disordered" evidence="1">
    <location>
        <begin position="1"/>
        <end position="27"/>
    </location>
</feature>
<evidence type="ECO:0000313" key="3">
    <source>
        <dbReference type="Proteomes" id="UP000244005"/>
    </source>
</evidence>
<dbReference type="Gramene" id="Mp1g10010.1">
    <property type="protein sequence ID" value="Mp1g10010.1.cds1"/>
    <property type="gene ID" value="Mp1g10010"/>
</dbReference>
<organism evidence="2 3">
    <name type="scientific">Marchantia polymorpha</name>
    <name type="common">Common liverwort</name>
    <name type="synonym">Marchantia aquatica</name>
    <dbReference type="NCBI Taxonomy" id="3197"/>
    <lineage>
        <taxon>Eukaryota</taxon>
        <taxon>Viridiplantae</taxon>
        <taxon>Streptophyta</taxon>
        <taxon>Embryophyta</taxon>
        <taxon>Marchantiophyta</taxon>
        <taxon>Marchantiopsida</taxon>
        <taxon>Marchantiidae</taxon>
        <taxon>Marchantiales</taxon>
        <taxon>Marchantiaceae</taxon>
        <taxon>Marchantia</taxon>
    </lineage>
</organism>
<dbReference type="EMBL" id="KZ772686">
    <property type="protein sequence ID" value="PTQ45733.1"/>
    <property type="molecule type" value="Genomic_DNA"/>
</dbReference>
<sequence length="102" mass="12046">MRRSRARPNPRPNPHICTSPYRHPRPPFHRIPAHRPLRLDMYPPSFVPRYITLLVRSALGLFCRFVSCQREFHCRVPSAEPEPNMMRNIIRTYFSASIFSAT</sequence>
<accession>A0A2R6XI12</accession>
<evidence type="ECO:0000256" key="1">
    <source>
        <dbReference type="SAM" id="MobiDB-lite"/>
    </source>
</evidence>
<evidence type="ECO:0000313" key="2">
    <source>
        <dbReference type="EMBL" id="PTQ45733.1"/>
    </source>
</evidence>
<keyword evidence="3" id="KW-1185">Reference proteome</keyword>
<dbReference type="AlphaFoldDB" id="A0A2R6XI12"/>
<gene>
    <name evidence="2" type="ORF">MARPO_0014s0225</name>
</gene>
<name>A0A2R6XI12_MARPO</name>
<dbReference type="Proteomes" id="UP000244005">
    <property type="component" value="Unassembled WGS sequence"/>
</dbReference>
<protein>
    <submittedName>
        <fullName evidence="2">Uncharacterized protein</fullName>
    </submittedName>
</protein>
<proteinExistence type="predicted"/>
<reference evidence="3" key="1">
    <citation type="journal article" date="2017" name="Cell">
        <title>Insights into land plant evolution garnered from the Marchantia polymorpha genome.</title>
        <authorList>
            <person name="Bowman J.L."/>
            <person name="Kohchi T."/>
            <person name="Yamato K.T."/>
            <person name="Jenkins J."/>
            <person name="Shu S."/>
            <person name="Ishizaki K."/>
            <person name="Yamaoka S."/>
            <person name="Nishihama R."/>
            <person name="Nakamura Y."/>
            <person name="Berger F."/>
            <person name="Adam C."/>
            <person name="Aki S.S."/>
            <person name="Althoff F."/>
            <person name="Araki T."/>
            <person name="Arteaga-Vazquez M.A."/>
            <person name="Balasubrmanian S."/>
            <person name="Barry K."/>
            <person name="Bauer D."/>
            <person name="Boehm C.R."/>
            <person name="Briginshaw L."/>
            <person name="Caballero-Perez J."/>
            <person name="Catarino B."/>
            <person name="Chen F."/>
            <person name="Chiyoda S."/>
            <person name="Chovatia M."/>
            <person name="Davies K.M."/>
            <person name="Delmans M."/>
            <person name="Demura T."/>
            <person name="Dierschke T."/>
            <person name="Dolan L."/>
            <person name="Dorantes-Acosta A.E."/>
            <person name="Eklund D.M."/>
            <person name="Florent S.N."/>
            <person name="Flores-Sandoval E."/>
            <person name="Fujiyama A."/>
            <person name="Fukuzawa H."/>
            <person name="Galik B."/>
            <person name="Grimanelli D."/>
            <person name="Grimwood J."/>
            <person name="Grossniklaus U."/>
            <person name="Hamada T."/>
            <person name="Haseloff J."/>
            <person name="Hetherington A.J."/>
            <person name="Higo A."/>
            <person name="Hirakawa Y."/>
            <person name="Hundley H.N."/>
            <person name="Ikeda Y."/>
            <person name="Inoue K."/>
            <person name="Inoue S.I."/>
            <person name="Ishida S."/>
            <person name="Jia Q."/>
            <person name="Kakita M."/>
            <person name="Kanazawa T."/>
            <person name="Kawai Y."/>
            <person name="Kawashima T."/>
            <person name="Kennedy M."/>
            <person name="Kinose K."/>
            <person name="Kinoshita T."/>
            <person name="Kohara Y."/>
            <person name="Koide E."/>
            <person name="Komatsu K."/>
            <person name="Kopischke S."/>
            <person name="Kubo M."/>
            <person name="Kyozuka J."/>
            <person name="Lagercrantz U."/>
            <person name="Lin S.S."/>
            <person name="Lindquist E."/>
            <person name="Lipzen A.M."/>
            <person name="Lu C.W."/>
            <person name="De Luna E."/>
            <person name="Martienssen R.A."/>
            <person name="Minamino N."/>
            <person name="Mizutani M."/>
            <person name="Mizutani M."/>
            <person name="Mochizuki N."/>
            <person name="Monte I."/>
            <person name="Mosher R."/>
            <person name="Nagasaki H."/>
            <person name="Nakagami H."/>
            <person name="Naramoto S."/>
            <person name="Nishitani K."/>
            <person name="Ohtani M."/>
            <person name="Okamoto T."/>
            <person name="Okumura M."/>
            <person name="Phillips J."/>
            <person name="Pollak B."/>
            <person name="Reinders A."/>
            <person name="Rovekamp M."/>
            <person name="Sano R."/>
            <person name="Sawa S."/>
            <person name="Schmid M.W."/>
            <person name="Shirakawa M."/>
            <person name="Solano R."/>
            <person name="Spunde A."/>
            <person name="Suetsugu N."/>
            <person name="Sugano S."/>
            <person name="Sugiyama A."/>
            <person name="Sun R."/>
            <person name="Suzuki Y."/>
            <person name="Takenaka M."/>
            <person name="Takezawa D."/>
            <person name="Tomogane H."/>
            <person name="Tsuzuki M."/>
            <person name="Ueda T."/>
            <person name="Umeda M."/>
            <person name="Ward J.M."/>
            <person name="Watanabe Y."/>
            <person name="Yazaki K."/>
            <person name="Yokoyama R."/>
            <person name="Yoshitake Y."/>
            <person name="Yotsui I."/>
            <person name="Zachgo S."/>
            <person name="Schmutz J."/>
        </authorList>
    </citation>
    <scope>NUCLEOTIDE SEQUENCE [LARGE SCALE GENOMIC DNA]</scope>
    <source>
        <strain evidence="3">Tak-1</strain>
    </source>
</reference>